<dbReference type="OrthoDB" id="8066319at2"/>
<keyword evidence="3" id="KW-1185">Reference proteome</keyword>
<dbReference type="InterPro" id="IPR045426">
    <property type="entry name" value="ADYC"/>
</dbReference>
<proteinExistence type="predicted"/>
<dbReference type="Pfam" id="PF20032">
    <property type="entry name" value="ADYC"/>
    <property type="match status" value="1"/>
</dbReference>
<dbReference type="STRING" id="54.SAMN02745121_03225"/>
<dbReference type="AlphaFoldDB" id="A0A1I1YCF8"/>
<evidence type="ECO:0000313" key="3">
    <source>
        <dbReference type="Proteomes" id="UP000199400"/>
    </source>
</evidence>
<gene>
    <name evidence="2" type="ORF">SAMN02745121_03225</name>
</gene>
<reference evidence="3" key="1">
    <citation type="submission" date="2016-10" db="EMBL/GenBank/DDBJ databases">
        <authorList>
            <person name="Varghese N."/>
            <person name="Submissions S."/>
        </authorList>
    </citation>
    <scope>NUCLEOTIDE SEQUENCE [LARGE SCALE GENOMIC DNA]</scope>
    <source>
        <strain evidence="3">ATCC 25963</strain>
    </source>
</reference>
<dbReference type="SUPFAM" id="SSF141571">
    <property type="entry name" value="Pentapeptide repeat-like"/>
    <property type="match status" value="1"/>
</dbReference>
<feature type="domain" description="ADYC" evidence="1">
    <location>
        <begin position="100"/>
        <end position="280"/>
    </location>
</feature>
<accession>A0A1I1YCF8</accession>
<dbReference type="EMBL" id="FOMX01000009">
    <property type="protein sequence ID" value="SFE15590.1"/>
    <property type="molecule type" value="Genomic_DNA"/>
</dbReference>
<evidence type="ECO:0000259" key="1">
    <source>
        <dbReference type="Pfam" id="PF20032"/>
    </source>
</evidence>
<organism evidence="2 3">
    <name type="scientific">Nannocystis exedens</name>
    <dbReference type="NCBI Taxonomy" id="54"/>
    <lineage>
        <taxon>Bacteria</taxon>
        <taxon>Pseudomonadati</taxon>
        <taxon>Myxococcota</taxon>
        <taxon>Polyangia</taxon>
        <taxon>Nannocystales</taxon>
        <taxon>Nannocystaceae</taxon>
        <taxon>Nannocystis</taxon>
    </lineage>
</organism>
<dbReference type="Proteomes" id="UP000199400">
    <property type="component" value="Unassembled WGS sequence"/>
</dbReference>
<protein>
    <recommendedName>
        <fullName evidence="1">ADYC domain-containing protein</fullName>
    </recommendedName>
</protein>
<evidence type="ECO:0000313" key="2">
    <source>
        <dbReference type="EMBL" id="SFE15590.1"/>
    </source>
</evidence>
<sequence length="334" mass="35091">MALPRELWLAILGAVAARHAVAPEATEDVAPHHRVENGSVLNSASLNGRNLNGMRMNGALLGGIRLTGWKLGGAALAGPELAGTSFRARLPGDARTIEGVALVGSQLELEIDGEAWQLRFDDIHADPSDPTGEVLFYDISVRGPGHRSEWTSLCHDPTGAPTQAIPLANSWDLATGARIDDPGVVTFACRGAVLAKCVEWGYRPWAEVDGVSLADHHQACTRMARADYCGDGTSHTRDGTPIDVFDPLKGAIQQASTLGAPGWAVEAEWGPDGAVCLGEQLRLAMFAGAAHEAPPCLGALLAVDGCGDLAAGRGGLVANRYCERWQDDPRACGL</sequence>
<dbReference type="RefSeq" id="WP_143140573.1">
    <property type="nucleotide sequence ID" value="NZ_FOMX01000009.1"/>
</dbReference>
<name>A0A1I1YCF8_9BACT</name>